<dbReference type="InterPro" id="IPR017946">
    <property type="entry name" value="PLC-like_Pdiesterase_TIM-brl"/>
</dbReference>
<dbReference type="SUPFAM" id="SSF51695">
    <property type="entry name" value="PLC-like phosphodiesterases"/>
    <property type="match status" value="1"/>
</dbReference>
<dbReference type="GO" id="GO:0008081">
    <property type="term" value="F:phosphoric diester hydrolase activity"/>
    <property type="evidence" value="ECO:0007669"/>
    <property type="project" value="InterPro"/>
</dbReference>
<dbReference type="Gene3D" id="3.20.20.190">
    <property type="entry name" value="Phosphatidylinositol (PI) phosphodiesterase"/>
    <property type="match status" value="1"/>
</dbReference>
<dbReference type="PROSITE" id="PS51704">
    <property type="entry name" value="GP_PDE"/>
    <property type="match status" value="1"/>
</dbReference>
<dbReference type="Proteomes" id="UP001301140">
    <property type="component" value="Unassembled WGS sequence"/>
</dbReference>
<evidence type="ECO:0000259" key="1">
    <source>
        <dbReference type="PROSITE" id="PS51704"/>
    </source>
</evidence>
<feature type="domain" description="GP-PDE" evidence="1">
    <location>
        <begin position="1"/>
        <end position="267"/>
    </location>
</feature>
<organism evidence="2 3">
    <name type="scientific">Marinimicrococcus flavescens</name>
    <dbReference type="NCBI Taxonomy" id="3031815"/>
    <lineage>
        <taxon>Bacteria</taxon>
        <taxon>Pseudomonadati</taxon>
        <taxon>Pseudomonadota</taxon>
        <taxon>Alphaproteobacteria</taxon>
        <taxon>Geminicoccales</taxon>
        <taxon>Geminicoccaceae</taxon>
        <taxon>Marinimicrococcus</taxon>
    </lineage>
</organism>
<evidence type="ECO:0000313" key="3">
    <source>
        <dbReference type="Proteomes" id="UP001301140"/>
    </source>
</evidence>
<reference evidence="2 3" key="1">
    <citation type="submission" date="2023-03" db="EMBL/GenBank/DDBJ databases">
        <title>YIM 152171 draft genome.</title>
        <authorList>
            <person name="Yang Z."/>
        </authorList>
    </citation>
    <scope>NUCLEOTIDE SEQUENCE [LARGE SCALE GENOMIC DNA]</scope>
    <source>
        <strain evidence="2 3">YIM 152171</strain>
    </source>
</reference>
<dbReference type="PANTHER" id="PTHR46211">
    <property type="entry name" value="GLYCEROPHOSPHORYL DIESTER PHOSPHODIESTERASE"/>
    <property type="match status" value="1"/>
</dbReference>
<evidence type="ECO:0000313" key="2">
    <source>
        <dbReference type="EMBL" id="MDF1586693.1"/>
    </source>
</evidence>
<gene>
    <name evidence="2" type="ORF">PZ740_09900</name>
</gene>
<dbReference type="GO" id="GO:0006629">
    <property type="term" value="P:lipid metabolic process"/>
    <property type="evidence" value="ECO:0007669"/>
    <property type="project" value="InterPro"/>
</dbReference>
<protein>
    <submittedName>
        <fullName evidence="2">Glycerophosphodiester phosphodiesterase family protein</fullName>
    </submittedName>
</protein>
<dbReference type="RefSeq" id="WP_327789108.1">
    <property type="nucleotide sequence ID" value="NZ_JARGEQ010000091.1"/>
</dbReference>
<dbReference type="InterPro" id="IPR030395">
    <property type="entry name" value="GP_PDE_dom"/>
</dbReference>
<accession>A0AAP3XRV8</accession>
<dbReference type="EMBL" id="JARGEQ010000091">
    <property type="protein sequence ID" value="MDF1586693.1"/>
    <property type="molecule type" value="Genomic_DNA"/>
</dbReference>
<proteinExistence type="predicted"/>
<dbReference type="Pfam" id="PF03009">
    <property type="entry name" value="GDPD"/>
    <property type="match status" value="1"/>
</dbReference>
<keyword evidence="3" id="KW-1185">Reference proteome</keyword>
<sequence length="268" mass="28862">MTSHPRLKWHKLRRRMADAPFRRDRLAEGLAAGAAIEVDLVASADGHFVCLHDLTLDRETTGSGPVRAMTRAQIGELRQRGGDGSPLSTPPLFLEEVVAAVEKAGPVAPGTVQLDVKEPLEGLTAPLLERFGRLLGGSAASFTASGCDWAFIERLREAAPGIHAGFDPLRFYGKTLSAEPAWFEELAARTVATAPEASIYYLEGRLVLAGLDAGVNLVERVKRHGAEVDCWTIDPGRPDLESVLRRLIGAGADQITTNDPEALAPMIR</sequence>
<dbReference type="AlphaFoldDB" id="A0AAP3XRV8"/>
<dbReference type="PANTHER" id="PTHR46211:SF1">
    <property type="entry name" value="GLYCEROPHOSPHODIESTER PHOSPHODIESTERASE, CYTOPLASMIC"/>
    <property type="match status" value="1"/>
</dbReference>
<name>A0AAP3XRV8_9PROT</name>
<comment type="caution">
    <text evidence="2">The sequence shown here is derived from an EMBL/GenBank/DDBJ whole genome shotgun (WGS) entry which is preliminary data.</text>
</comment>